<keyword evidence="3" id="KW-0106">Calcium</keyword>
<dbReference type="CDD" id="cd11304">
    <property type="entry name" value="Cadherin_repeat"/>
    <property type="match status" value="1"/>
</dbReference>
<evidence type="ECO:0000313" key="6">
    <source>
        <dbReference type="Proteomes" id="UP001529510"/>
    </source>
</evidence>
<dbReference type="GO" id="GO:0016020">
    <property type="term" value="C:membrane"/>
    <property type="evidence" value="ECO:0007669"/>
    <property type="project" value="UniProtKB-SubCell"/>
</dbReference>
<proteinExistence type="predicted"/>
<accession>A0ABD0PNY6</accession>
<dbReference type="InterPro" id="IPR015919">
    <property type="entry name" value="Cadherin-like_sf"/>
</dbReference>
<sequence>APTEISHICHVYPPSVLSLDVFIMILEDEYLGGMLGKVLATDQDEYDTLTFSLEPQSHSLFSVVGADGRLLARGGLDVGHYQLNVSVSDGRFSAVASVKVNVLRVTEQMLDSSVSVRFAGIAAEGFIQDHWKNFQKAVRSVTGVRRGALQLISLQPAETGDGLDLLLCFEKPGRGGSSLEALSQKLSSSRAAIKEMTGLHVVRVLNSQCSSSERVVLLNQTSMATYSTAR</sequence>
<evidence type="ECO:0000256" key="1">
    <source>
        <dbReference type="ARBA" id="ARBA00004370"/>
    </source>
</evidence>
<feature type="non-terminal residue" evidence="5">
    <location>
        <position position="230"/>
    </location>
</feature>
<dbReference type="SUPFAM" id="SSF49313">
    <property type="entry name" value="Cadherin-like"/>
    <property type="match status" value="1"/>
</dbReference>
<evidence type="ECO:0000259" key="4">
    <source>
        <dbReference type="PROSITE" id="PS50268"/>
    </source>
</evidence>
<organism evidence="5 6">
    <name type="scientific">Cirrhinus mrigala</name>
    <name type="common">Mrigala</name>
    <dbReference type="NCBI Taxonomy" id="683832"/>
    <lineage>
        <taxon>Eukaryota</taxon>
        <taxon>Metazoa</taxon>
        <taxon>Chordata</taxon>
        <taxon>Craniata</taxon>
        <taxon>Vertebrata</taxon>
        <taxon>Euteleostomi</taxon>
        <taxon>Actinopterygii</taxon>
        <taxon>Neopterygii</taxon>
        <taxon>Teleostei</taxon>
        <taxon>Ostariophysi</taxon>
        <taxon>Cypriniformes</taxon>
        <taxon>Cyprinidae</taxon>
        <taxon>Labeoninae</taxon>
        <taxon>Labeonini</taxon>
        <taxon>Cirrhinus</taxon>
    </lineage>
</organism>
<dbReference type="Proteomes" id="UP001529510">
    <property type="component" value="Unassembled WGS sequence"/>
</dbReference>
<dbReference type="GO" id="GO:0005509">
    <property type="term" value="F:calcium ion binding"/>
    <property type="evidence" value="ECO:0007669"/>
    <property type="project" value="UniProtKB-UniRule"/>
</dbReference>
<evidence type="ECO:0000256" key="2">
    <source>
        <dbReference type="ARBA" id="ARBA00023136"/>
    </source>
</evidence>
<protein>
    <recommendedName>
        <fullName evidence="4">Cadherin domain-containing protein</fullName>
    </recommendedName>
</protein>
<comment type="subcellular location">
    <subcellularLocation>
        <location evidence="1">Membrane</location>
    </subcellularLocation>
</comment>
<name>A0ABD0PNY6_CIRMR</name>
<dbReference type="EMBL" id="JAMKFB020000014">
    <property type="protein sequence ID" value="KAL0175759.1"/>
    <property type="molecule type" value="Genomic_DNA"/>
</dbReference>
<comment type="caution">
    <text evidence="5">The sequence shown here is derived from an EMBL/GenBank/DDBJ whole genome shotgun (WGS) entry which is preliminary data.</text>
</comment>
<keyword evidence="2" id="KW-0472">Membrane</keyword>
<dbReference type="PROSITE" id="PS50268">
    <property type="entry name" value="CADHERIN_2"/>
    <property type="match status" value="1"/>
</dbReference>
<dbReference type="InterPro" id="IPR002126">
    <property type="entry name" value="Cadherin-like_dom"/>
</dbReference>
<dbReference type="Gene3D" id="2.60.40.60">
    <property type="entry name" value="Cadherins"/>
    <property type="match status" value="1"/>
</dbReference>
<gene>
    <name evidence="5" type="ORF">M9458_028089</name>
</gene>
<feature type="domain" description="Cadherin" evidence="4">
    <location>
        <begin position="25"/>
        <end position="118"/>
    </location>
</feature>
<keyword evidence="6" id="KW-1185">Reference proteome</keyword>
<dbReference type="FunFam" id="2.60.40.60:FF:000107">
    <property type="entry name" value="FAT atypical cadherin 1"/>
    <property type="match status" value="1"/>
</dbReference>
<evidence type="ECO:0000313" key="5">
    <source>
        <dbReference type="EMBL" id="KAL0175759.1"/>
    </source>
</evidence>
<feature type="non-terminal residue" evidence="5">
    <location>
        <position position="1"/>
    </location>
</feature>
<reference evidence="5 6" key="1">
    <citation type="submission" date="2024-05" db="EMBL/GenBank/DDBJ databases">
        <title>Genome sequencing and assembly of Indian major carp, Cirrhinus mrigala (Hamilton, 1822).</title>
        <authorList>
            <person name="Mohindra V."/>
            <person name="Chowdhury L.M."/>
            <person name="Lal K."/>
            <person name="Jena J.K."/>
        </authorList>
    </citation>
    <scope>NUCLEOTIDE SEQUENCE [LARGE SCALE GENOMIC DNA]</scope>
    <source>
        <strain evidence="5">CM1030</strain>
        <tissue evidence="5">Blood</tissue>
    </source>
</reference>
<evidence type="ECO:0000256" key="3">
    <source>
        <dbReference type="PROSITE-ProRule" id="PRU00043"/>
    </source>
</evidence>
<dbReference type="AlphaFoldDB" id="A0ABD0PNY6"/>